<comment type="caution">
    <text evidence="1">The sequence shown here is derived from an EMBL/GenBank/DDBJ whole genome shotgun (WGS) entry which is preliminary data.</text>
</comment>
<name>A0A024QB94_9BACI</name>
<reference evidence="2" key="2">
    <citation type="submission" date="2014-05" db="EMBL/GenBank/DDBJ databases">
        <title>Draft genome sequence of Virgibacillus massiliensis Vm-5.</title>
        <authorList>
            <person name="Khelaifia S."/>
            <person name="Croce O."/>
            <person name="Lagier J.C."/>
            <person name="Raoult D."/>
        </authorList>
    </citation>
    <scope>NUCLEOTIDE SEQUENCE [LARGE SCALE GENOMIC DNA]</scope>
    <source>
        <strain evidence="2">Vm-5</strain>
    </source>
</reference>
<organism evidence="1 2">
    <name type="scientific">Virgibacillus massiliensis</name>
    <dbReference type="NCBI Taxonomy" id="1462526"/>
    <lineage>
        <taxon>Bacteria</taxon>
        <taxon>Bacillati</taxon>
        <taxon>Bacillota</taxon>
        <taxon>Bacilli</taxon>
        <taxon>Bacillales</taxon>
        <taxon>Bacillaceae</taxon>
        <taxon>Virgibacillus</taxon>
    </lineage>
</organism>
<gene>
    <name evidence="1" type="ORF">BN990_01812</name>
</gene>
<dbReference type="AlphaFoldDB" id="A0A024QB94"/>
<reference evidence="1 2" key="1">
    <citation type="submission" date="2014-03" db="EMBL/GenBank/DDBJ databases">
        <authorList>
            <person name="Urmite Genomes U."/>
        </authorList>
    </citation>
    <scope>NUCLEOTIDE SEQUENCE [LARGE SCALE GENOMIC DNA]</scope>
    <source>
        <strain evidence="1 2">Vm-5</strain>
    </source>
</reference>
<sequence length="76" mass="8682">MEIDQIYVHDIWLGVGGNTPWGIKGKIKEIELNEPDPRSFHGADSAFIFIKFDTGYIIKMKTNNYMIGYQGDSKEV</sequence>
<evidence type="ECO:0000313" key="1">
    <source>
        <dbReference type="EMBL" id="CDQ39507.1"/>
    </source>
</evidence>
<dbReference type="STRING" id="1462526.BN990_01812"/>
<dbReference type="Proteomes" id="UP000028875">
    <property type="component" value="Unassembled WGS sequence"/>
</dbReference>
<proteinExistence type="predicted"/>
<protein>
    <submittedName>
        <fullName evidence="1">Uncharacterized protein</fullName>
    </submittedName>
</protein>
<dbReference type="EMBL" id="CCDP010000001">
    <property type="protein sequence ID" value="CDQ39507.1"/>
    <property type="molecule type" value="Genomic_DNA"/>
</dbReference>
<dbReference type="OrthoDB" id="9804563at2"/>
<accession>A0A024QB94</accession>
<evidence type="ECO:0000313" key="2">
    <source>
        <dbReference type="Proteomes" id="UP000028875"/>
    </source>
</evidence>
<dbReference type="RefSeq" id="WP_038243513.1">
    <property type="nucleotide sequence ID" value="NZ_BNER01000002.1"/>
</dbReference>
<keyword evidence="2" id="KW-1185">Reference proteome</keyword>